<keyword evidence="3 13" id="KW-0812">Transmembrane</keyword>
<dbReference type="CDD" id="cd06366">
    <property type="entry name" value="PBP1_GABAb_receptor"/>
    <property type="match status" value="1"/>
</dbReference>
<dbReference type="InterPro" id="IPR017978">
    <property type="entry name" value="GPCR_3_C"/>
</dbReference>
<dbReference type="SMART" id="SM00032">
    <property type="entry name" value="CCP"/>
    <property type="match status" value="2"/>
</dbReference>
<name>A0A665U9H1_ECHNA</name>
<dbReference type="PRINTS" id="PR01176">
    <property type="entry name" value="GABABRECEPTR"/>
</dbReference>
<organism evidence="16 17">
    <name type="scientific">Echeneis naucrates</name>
    <name type="common">Live sharksucker</name>
    <dbReference type="NCBI Taxonomy" id="173247"/>
    <lineage>
        <taxon>Eukaryota</taxon>
        <taxon>Metazoa</taxon>
        <taxon>Chordata</taxon>
        <taxon>Craniata</taxon>
        <taxon>Vertebrata</taxon>
        <taxon>Euteleostomi</taxon>
        <taxon>Actinopterygii</taxon>
        <taxon>Neopterygii</taxon>
        <taxon>Teleostei</taxon>
        <taxon>Neoteleostei</taxon>
        <taxon>Acanthomorphata</taxon>
        <taxon>Carangaria</taxon>
        <taxon>Carangiformes</taxon>
        <taxon>Echeneidae</taxon>
        <taxon>Echeneis</taxon>
    </lineage>
</organism>
<dbReference type="GO" id="GO:0007214">
    <property type="term" value="P:gamma-aminobutyric acid signaling pathway"/>
    <property type="evidence" value="ECO:0007669"/>
    <property type="project" value="TreeGrafter"/>
</dbReference>
<dbReference type="Proteomes" id="UP000472264">
    <property type="component" value="Chromosome 6"/>
</dbReference>
<comment type="similarity">
    <text evidence="2">Belongs to the G-protein coupled receptor 3 family. GABA-B receptor subfamily.</text>
</comment>
<evidence type="ECO:0000313" key="17">
    <source>
        <dbReference type="Proteomes" id="UP000472264"/>
    </source>
</evidence>
<keyword evidence="7 11" id="KW-1015">Disulfide bond</keyword>
<evidence type="ECO:0000256" key="8">
    <source>
        <dbReference type="ARBA" id="ARBA00023170"/>
    </source>
</evidence>
<dbReference type="Pfam" id="PF00003">
    <property type="entry name" value="7tm_3"/>
    <property type="match status" value="1"/>
</dbReference>
<evidence type="ECO:0000256" key="10">
    <source>
        <dbReference type="ARBA" id="ARBA00023224"/>
    </source>
</evidence>
<protein>
    <submittedName>
        <fullName evidence="16">Gamma-aminobutyric acid type B receptor subunit 1</fullName>
    </submittedName>
</protein>
<evidence type="ECO:0000256" key="7">
    <source>
        <dbReference type="ARBA" id="ARBA00023157"/>
    </source>
</evidence>
<feature type="transmembrane region" description="Helical" evidence="13">
    <location>
        <begin position="644"/>
        <end position="665"/>
    </location>
</feature>
<keyword evidence="8" id="KW-0675">Receptor</keyword>
<feature type="region of interest" description="Disordered" evidence="12">
    <location>
        <begin position="849"/>
        <end position="868"/>
    </location>
</feature>
<feature type="transmembrane region" description="Helical" evidence="13">
    <location>
        <begin position="812"/>
        <end position="832"/>
    </location>
</feature>
<keyword evidence="9" id="KW-0325">Glycoprotein</keyword>
<feature type="compositionally biased region" description="Polar residues" evidence="12">
    <location>
        <begin position="849"/>
        <end position="860"/>
    </location>
</feature>
<feature type="transmembrane region" description="Helical" evidence="13">
    <location>
        <begin position="787"/>
        <end position="806"/>
    </location>
</feature>
<keyword evidence="5" id="KW-0297">G-protein coupled receptor</keyword>
<dbReference type="Pfam" id="PF00084">
    <property type="entry name" value="Sushi"/>
    <property type="match status" value="1"/>
</dbReference>
<feature type="disulfide bond" evidence="11">
    <location>
        <begin position="106"/>
        <end position="133"/>
    </location>
</feature>
<dbReference type="Ensembl" id="ENSENLT00000016682.1">
    <property type="protein sequence ID" value="ENSENLP00000016077.1"/>
    <property type="gene ID" value="ENSENLG00000006910.1"/>
</dbReference>
<evidence type="ECO:0000256" key="13">
    <source>
        <dbReference type="SAM" id="Phobius"/>
    </source>
</evidence>
<dbReference type="GO" id="GO:0038039">
    <property type="term" value="C:G protein-coupled receptor heterodimeric complex"/>
    <property type="evidence" value="ECO:0007669"/>
    <property type="project" value="TreeGrafter"/>
</dbReference>
<dbReference type="PRINTS" id="PR01177">
    <property type="entry name" value="GABAB1RECPTR"/>
</dbReference>
<dbReference type="Gene3D" id="3.40.50.2300">
    <property type="match status" value="2"/>
</dbReference>
<dbReference type="PROSITE" id="PS50259">
    <property type="entry name" value="G_PROTEIN_RECEP_F3_4"/>
    <property type="match status" value="1"/>
</dbReference>
<dbReference type="CDD" id="cd15291">
    <property type="entry name" value="7tmC_GABA-B-R1"/>
    <property type="match status" value="1"/>
</dbReference>
<keyword evidence="10" id="KW-0807">Transducer</keyword>
<reference evidence="16" key="1">
    <citation type="submission" date="2021-04" db="EMBL/GenBank/DDBJ databases">
        <authorList>
            <consortium name="Wellcome Sanger Institute Data Sharing"/>
        </authorList>
    </citation>
    <scope>NUCLEOTIDE SEQUENCE [LARGE SCALE GENOMIC DNA]</scope>
</reference>
<dbReference type="CDD" id="cd00033">
    <property type="entry name" value="CCP"/>
    <property type="match status" value="2"/>
</dbReference>
<feature type="domain" description="Sushi" evidence="15">
    <location>
        <begin position="74"/>
        <end position="135"/>
    </location>
</feature>
<dbReference type="InterPro" id="IPR035976">
    <property type="entry name" value="Sushi/SCR/CCP_sf"/>
</dbReference>
<dbReference type="GO" id="GO:0045211">
    <property type="term" value="C:postsynaptic membrane"/>
    <property type="evidence" value="ECO:0007669"/>
    <property type="project" value="UniProtKB-SubCell"/>
</dbReference>
<evidence type="ECO:0000256" key="6">
    <source>
        <dbReference type="ARBA" id="ARBA00023136"/>
    </source>
</evidence>
<evidence type="ECO:0000256" key="1">
    <source>
        <dbReference type="ARBA" id="ARBA00004141"/>
    </source>
</evidence>
<evidence type="ECO:0000256" key="9">
    <source>
        <dbReference type="ARBA" id="ARBA00023180"/>
    </source>
</evidence>
<feature type="domain" description="G-protein coupled receptors family 3 profile" evidence="14">
    <location>
        <begin position="575"/>
        <end position="854"/>
    </location>
</feature>
<dbReference type="InterPro" id="IPR002455">
    <property type="entry name" value="GPCR3_GABA-B"/>
</dbReference>
<gene>
    <name evidence="16" type="primary">gabbr1a</name>
</gene>
<dbReference type="SUPFAM" id="SSF53822">
    <property type="entry name" value="Periplasmic binding protein-like I"/>
    <property type="match status" value="1"/>
</dbReference>
<keyword evidence="11" id="KW-0768">Sushi</keyword>
<sequence>MEVICCAIIRPPRDGGIRYRGLTQEQIRSVQILPVDYEIEYICRGNRVIVGPKVRKCLPNGTWTDMTQHSRCLLLCPRVWTSLENGRVTVKPPGPPVEGTVLHYSCHAGFILEGRNISHCTKLGKWDAPKPTCLCEKRPDTWKKKLYIGALFPMSGGWPGGQACMPSAQMALDLVNNRSDILPDYELELIHFDSMCDPGEATKLLYDLLYTEPIKIVLMPGCSGVSTLVGEAARMWNLIVLSYGSSSPALSNRQRFPTFFRTHPSATLHNPTRVQLFQKWKWTRIATIQQTTEVFTSTLDDLEQRVKEAGIEISVRQSFLTDPAVAVKNLKRQDARIIVGLFYETEARKVFCEVFKEKLYGKKYVWFLIGWYADNWFKIKDPAINCTVENMTEAVEGHVTTEIVMLNPETVRGVSNMTSQEFLAALMSRLGGKNPEETGGFQEAPLAYDAVWALALALNKTVAPLKAKGRRLEDFNYNNHDITAEIYRALNTSSFEGVSGHVVFDAQGSRMAMTLIEQLQGGSYKKIGYYDSSQKNLSWFGNDVWIGAGPPADRTVVIEEFRFLSQKLFAAVSVFAGLGILLGIVCLTFNIYNGNVRYIQNSQPYLNNMTAVGCMMALAAVFPLGIDGHHVHRSQFPVVCQFRLWLLGLGFSLAYGSMFTKIWWVHTLFTKKDEKKEKKKQHLEPWKLYATVGVLLAIDFLSLMIWQIVDPLHITVEKFTKEAPKEDLDVLIQPLLEHCSSEKMNTWLGVVYGYKGLLLLLGIFLAYETKSVSTEKINDHRAVGMAIYNVAVLCLITAPVTMILSSQQDASFAFAALAIVFSAYITLVVLFVPKMRRLITRGEWQSEQQDTLKTGSSTNNNDEEKSRQLERENRELQKIIQEVKVQCLCLIHTSHFCKGARCINCENGGYRKVFQRCHIHMLSSFFALLNYCMVDWFSLIM</sequence>
<evidence type="ECO:0000256" key="4">
    <source>
        <dbReference type="ARBA" id="ARBA00022989"/>
    </source>
</evidence>
<keyword evidence="17" id="KW-1185">Reference proteome</keyword>
<dbReference type="InterPro" id="IPR002456">
    <property type="entry name" value="GPCR_3_GABA_rcpt_B1"/>
</dbReference>
<feature type="transmembrane region" description="Helical" evidence="13">
    <location>
        <begin position="568"/>
        <end position="593"/>
    </location>
</feature>
<keyword evidence="6 13" id="KW-0472">Membrane</keyword>
<dbReference type="Gene3D" id="2.10.70.10">
    <property type="entry name" value="Complement Module, domain 1"/>
    <property type="match status" value="2"/>
</dbReference>
<comment type="caution">
    <text evidence="11">Lacks conserved residue(s) required for the propagation of feature annotation.</text>
</comment>
<comment type="subcellular location">
    <subcellularLocation>
        <location evidence="1">Membrane</location>
        <topology evidence="1">Multi-pass membrane protein</topology>
    </subcellularLocation>
</comment>
<feature type="transmembrane region" description="Helical" evidence="13">
    <location>
        <begin position="605"/>
        <end position="624"/>
    </location>
</feature>
<reference evidence="16" key="2">
    <citation type="submission" date="2025-08" db="UniProtKB">
        <authorList>
            <consortium name="Ensembl"/>
        </authorList>
    </citation>
    <scope>IDENTIFICATION</scope>
</reference>
<dbReference type="PROSITE" id="PS50923">
    <property type="entry name" value="SUSHI"/>
    <property type="match status" value="1"/>
</dbReference>
<dbReference type="GO" id="GO:0004965">
    <property type="term" value="F:G protein-coupled GABA receptor activity"/>
    <property type="evidence" value="ECO:0007669"/>
    <property type="project" value="InterPro"/>
</dbReference>
<evidence type="ECO:0000259" key="15">
    <source>
        <dbReference type="PROSITE" id="PS50923"/>
    </source>
</evidence>
<evidence type="ECO:0000256" key="12">
    <source>
        <dbReference type="SAM" id="MobiDB-lite"/>
    </source>
</evidence>
<evidence type="ECO:0000256" key="5">
    <source>
        <dbReference type="ARBA" id="ARBA00023040"/>
    </source>
</evidence>
<accession>A0A665U9H1</accession>
<dbReference type="SUPFAM" id="SSF57535">
    <property type="entry name" value="Complement control module/SCR domain"/>
    <property type="match status" value="2"/>
</dbReference>
<evidence type="ECO:0000256" key="11">
    <source>
        <dbReference type="PROSITE-ProRule" id="PRU00302"/>
    </source>
</evidence>
<dbReference type="InterPro" id="IPR000436">
    <property type="entry name" value="Sushi_SCR_CCP_dom"/>
</dbReference>
<evidence type="ECO:0000256" key="2">
    <source>
        <dbReference type="ARBA" id="ARBA00008991"/>
    </source>
</evidence>
<dbReference type="Pfam" id="PF01094">
    <property type="entry name" value="ANF_receptor"/>
    <property type="match status" value="1"/>
</dbReference>
<dbReference type="PANTHER" id="PTHR10519:SF77">
    <property type="entry name" value="GAMMA-AMINOBUTYRIC ACID TYPE B RECEPTOR SUBUNIT 1"/>
    <property type="match status" value="1"/>
</dbReference>
<dbReference type="InterPro" id="IPR001828">
    <property type="entry name" value="ANF_lig-bd_rcpt"/>
</dbReference>
<evidence type="ECO:0000313" key="16">
    <source>
        <dbReference type="Ensembl" id="ENSENLP00000016077.1"/>
    </source>
</evidence>
<dbReference type="InParanoid" id="A0A665U9H1"/>
<feature type="transmembrane region" description="Helical" evidence="13">
    <location>
        <begin position="746"/>
        <end position="767"/>
    </location>
</feature>
<dbReference type="AlphaFoldDB" id="A0A665U9H1"/>
<reference evidence="16" key="3">
    <citation type="submission" date="2025-09" db="UniProtKB">
        <authorList>
            <consortium name="Ensembl"/>
        </authorList>
    </citation>
    <scope>IDENTIFICATION</scope>
</reference>
<dbReference type="InterPro" id="IPR028082">
    <property type="entry name" value="Peripla_BP_I"/>
</dbReference>
<evidence type="ECO:0000256" key="3">
    <source>
        <dbReference type="ARBA" id="ARBA00022692"/>
    </source>
</evidence>
<evidence type="ECO:0000259" key="14">
    <source>
        <dbReference type="PROSITE" id="PS50259"/>
    </source>
</evidence>
<feature type="transmembrane region" description="Helical" evidence="13">
    <location>
        <begin position="919"/>
        <end position="939"/>
    </location>
</feature>
<feature type="transmembrane region" description="Helical" evidence="13">
    <location>
        <begin position="686"/>
        <end position="709"/>
    </location>
</feature>
<proteinExistence type="inferred from homology"/>
<dbReference type="PANTHER" id="PTHR10519">
    <property type="entry name" value="GABA-B RECEPTOR"/>
    <property type="match status" value="1"/>
</dbReference>
<keyword evidence="4 13" id="KW-1133">Transmembrane helix</keyword>
<dbReference type="OMA" id="WAGGEAC"/>